<evidence type="ECO:0000256" key="2">
    <source>
        <dbReference type="ARBA" id="ARBA00012438"/>
    </source>
</evidence>
<keyword evidence="5" id="KW-0418">Kinase</keyword>
<feature type="domain" description="PAC" evidence="11">
    <location>
        <begin position="75"/>
        <end position="126"/>
    </location>
</feature>
<dbReference type="NCBIfam" id="TIGR00229">
    <property type="entry name" value="sensory_box"/>
    <property type="match status" value="1"/>
</dbReference>
<evidence type="ECO:0000256" key="7">
    <source>
        <dbReference type="SAM" id="Coils"/>
    </source>
</evidence>
<evidence type="ECO:0000256" key="8">
    <source>
        <dbReference type="SAM" id="MobiDB-lite"/>
    </source>
</evidence>
<dbReference type="Gene3D" id="3.30.565.10">
    <property type="entry name" value="Histidine kinase-like ATPase, C-terminal domain"/>
    <property type="match status" value="1"/>
</dbReference>
<dbReference type="InterPro" id="IPR013656">
    <property type="entry name" value="PAS_4"/>
</dbReference>
<organism evidence="12 13">
    <name type="scientific">Natrialba swarupiae</name>
    <dbReference type="NCBI Taxonomy" id="2448032"/>
    <lineage>
        <taxon>Archaea</taxon>
        <taxon>Methanobacteriati</taxon>
        <taxon>Methanobacteriota</taxon>
        <taxon>Stenosarchaea group</taxon>
        <taxon>Halobacteria</taxon>
        <taxon>Halobacteriales</taxon>
        <taxon>Natrialbaceae</taxon>
        <taxon>Natrialba</taxon>
    </lineage>
</organism>
<keyword evidence="4" id="KW-0808">Transferase</keyword>
<dbReference type="RefSeq" id="WP_149079700.1">
    <property type="nucleotide sequence ID" value="NZ_VTAW01000001.1"/>
</dbReference>
<proteinExistence type="predicted"/>
<feature type="domain" description="PAS" evidence="10">
    <location>
        <begin position="2"/>
        <end position="44"/>
    </location>
</feature>
<gene>
    <name evidence="12" type="ORF">FYC77_01355</name>
</gene>
<dbReference type="PRINTS" id="PR00344">
    <property type="entry name" value="BCTRLSENSOR"/>
</dbReference>
<evidence type="ECO:0000313" key="12">
    <source>
        <dbReference type="EMBL" id="TYT63893.1"/>
    </source>
</evidence>
<dbReference type="PROSITE" id="PS50112">
    <property type="entry name" value="PAS"/>
    <property type="match status" value="1"/>
</dbReference>
<dbReference type="InterPro" id="IPR003594">
    <property type="entry name" value="HATPase_dom"/>
</dbReference>
<dbReference type="InterPro" id="IPR000014">
    <property type="entry name" value="PAS"/>
</dbReference>
<evidence type="ECO:0000313" key="13">
    <source>
        <dbReference type="Proteomes" id="UP000324104"/>
    </source>
</evidence>
<dbReference type="SMART" id="SM00388">
    <property type="entry name" value="HisKA"/>
    <property type="match status" value="1"/>
</dbReference>
<dbReference type="EMBL" id="VTAW01000001">
    <property type="protein sequence ID" value="TYT63893.1"/>
    <property type="molecule type" value="Genomic_DNA"/>
</dbReference>
<keyword evidence="3" id="KW-0597">Phosphoprotein</keyword>
<keyword evidence="13" id="KW-1185">Reference proteome</keyword>
<dbReference type="PANTHER" id="PTHR43711">
    <property type="entry name" value="TWO-COMPONENT HISTIDINE KINASE"/>
    <property type="match status" value="1"/>
</dbReference>
<feature type="domain" description="Histidine kinase" evidence="9">
    <location>
        <begin position="256"/>
        <end position="474"/>
    </location>
</feature>
<dbReference type="SUPFAM" id="SSF47384">
    <property type="entry name" value="Homodimeric domain of signal transducing histidine kinase"/>
    <property type="match status" value="1"/>
</dbReference>
<dbReference type="CDD" id="cd00130">
    <property type="entry name" value="PAS"/>
    <property type="match status" value="1"/>
</dbReference>
<keyword evidence="6" id="KW-0902">Two-component regulatory system</keyword>
<sequence>MSRRSARIPIDCFDDPVFVFDERGRIREWNRSALEASGYSETELESMPVDRILGGAETSTVVDTIEQCSDPTDPVRLESTFVTADGERRPFDCTVTGLADDSDARAGMVVARDASERTELEDQLRETRHFIDQLFHRVPTALYVKDTDARHVRMSDYDIAPSDAIGRTDLEIYDRELAEETYADDMQVIRTGEPILNKEEYNPTDQEWTLTSKVPWYDEDGEINGLIGVSRLITEKKEYERAIERQNERLDNFASIVSHDLRNPLNAAVGYLELVANDCDSEHLPQVERSLERMDALIEDLLELARQGRSIDERTTVSLASIADDCWDSVRASSASLRVDSDGTLEADPERLKQVFENLFRNAVEHGSTSPRSQTPEDAVEHGSTSDADGSADAIEHGGADVTVTVGRTADGFYVEDDGPGVPPGDRDQLFDHGYTTSDDGTGFGLTIVEEIVDAHGWEIDVCEGSDGGLRFEIVGTGTE</sequence>
<feature type="domain" description="PAC" evidence="11">
    <location>
        <begin position="190"/>
        <end position="245"/>
    </location>
</feature>
<feature type="region of interest" description="Disordered" evidence="8">
    <location>
        <begin position="365"/>
        <end position="395"/>
    </location>
</feature>
<dbReference type="InterPro" id="IPR036097">
    <property type="entry name" value="HisK_dim/P_sf"/>
</dbReference>
<protein>
    <recommendedName>
        <fullName evidence="2">histidine kinase</fullName>
        <ecNumber evidence="2">2.7.13.3</ecNumber>
    </recommendedName>
</protein>
<feature type="compositionally biased region" description="Polar residues" evidence="8">
    <location>
        <begin position="367"/>
        <end position="376"/>
    </location>
</feature>
<reference evidence="12 13" key="1">
    <citation type="submission" date="2019-08" db="EMBL/GenBank/DDBJ databases">
        <title>Archaea genome.</title>
        <authorList>
            <person name="Kajale S."/>
            <person name="Shouche Y."/>
            <person name="Deshpande N."/>
            <person name="Sharma A."/>
        </authorList>
    </citation>
    <scope>NUCLEOTIDE SEQUENCE [LARGE SCALE GENOMIC DNA]</scope>
    <source>
        <strain evidence="12 13">ESP3B_9</strain>
    </source>
</reference>
<evidence type="ECO:0000259" key="11">
    <source>
        <dbReference type="PROSITE" id="PS50113"/>
    </source>
</evidence>
<keyword evidence="7" id="KW-0175">Coiled coil</keyword>
<dbReference type="Pfam" id="PF00512">
    <property type="entry name" value="HisKA"/>
    <property type="match status" value="1"/>
</dbReference>
<evidence type="ECO:0000256" key="4">
    <source>
        <dbReference type="ARBA" id="ARBA00022679"/>
    </source>
</evidence>
<dbReference type="InterPro" id="IPR036890">
    <property type="entry name" value="HATPase_C_sf"/>
</dbReference>
<evidence type="ECO:0000256" key="3">
    <source>
        <dbReference type="ARBA" id="ARBA00022553"/>
    </source>
</evidence>
<dbReference type="SUPFAM" id="SSF55874">
    <property type="entry name" value="ATPase domain of HSP90 chaperone/DNA topoisomerase II/histidine kinase"/>
    <property type="match status" value="1"/>
</dbReference>
<comment type="caution">
    <text evidence="12">The sequence shown here is derived from an EMBL/GenBank/DDBJ whole genome shotgun (WGS) entry which is preliminary data.</text>
</comment>
<evidence type="ECO:0000259" key="10">
    <source>
        <dbReference type="PROSITE" id="PS50112"/>
    </source>
</evidence>
<dbReference type="InterPro" id="IPR003661">
    <property type="entry name" value="HisK_dim/P_dom"/>
</dbReference>
<dbReference type="PROSITE" id="PS50113">
    <property type="entry name" value="PAC"/>
    <property type="match status" value="2"/>
</dbReference>
<dbReference type="Proteomes" id="UP000324104">
    <property type="component" value="Unassembled WGS sequence"/>
</dbReference>
<dbReference type="PANTHER" id="PTHR43711:SF1">
    <property type="entry name" value="HISTIDINE KINASE 1"/>
    <property type="match status" value="1"/>
</dbReference>
<dbReference type="SUPFAM" id="SSF55785">
    <property type="entry name" value="PYP-like sensor domain (PAS domain)"/>
    <property type="match status" value="2"/>
</dbReference>
<comment type="catalytic activity">
    <reaction evidence="1">
        <text>ATP + protein L-histidine = ADP + protein N-phospho-L-histidine.</text>
        <dbReference type="EC" id="2.7.13.3"/>
    </reaction>
</comment>
<dbReference type="Pfam" id="PF02518">
    <property type="entry name" value="HATPase_c"/>
    <property type="match status" value="1"/>
</dbReference>
<dbReference type="InterPro" id="IPR000700">
    <property type="entry name" value="PAS-assoc_C"/>
</dbReference>
<evidence type="ECO:0000259" key="9">
    <source>
        <dbReference type="PROSITE" id="PS50109"/>
    </source>
</evidence>
<dbReference type="InterPro" id="IPR050736">
    <property type="entry name" value="Sensor_HK_Regulatory"/>
</dbReference>
<dbReference type="PROSITE" id="PS50109">
    <property type="entry name" value="HIS_KIN"/>
    <property type="match status" value="1"/>
</dbReference>
<accession>A0A5D5AS74</accession>
<dbReference type="GO" id="GO:0000155">
    <property type="term" value="F:phosphorelay sensor kinase activity"/>
    <property type="evidence" value="ECO:0007669"/>
    <property type="project" value="InterPro"/>
</dbReference>
<dbReference type="InterPro" id="IPR035965">
    <property type="entry name" value="PAS-like_dom_sf"/>
</dbReference>
<feature type="coiled-coil region" evidence="7">
    <location>
        <begin position="229"/>
        <end position="256"/>
    </location>
</feature>
<evidence type="ECO:0000256" key="6">
    <source>
        <dbReference type="ARBA" id="ARBA00023012"/>
    </source>
</evidence>
<dbReference type="SMART" id="SM00091">
    <property type="entry name" value="PAS"/>
    <property type="match status" value="1"/>
</dbReference>
<dbReference type="Gene3D" id="1.10.287.130">
    <property type="match status" value="1"/>
</dbReference>
<dbReference type="AlphaFoldDB" id="A0A5D5AS74"/>
<dbReference type="Gene3D" id="3.30.450.20">
    <property type="entry name" value="PAS domain"/>
    <property type="match status" value="2"/>
</dbReference>
<dbReference type="InterPro" id="IPR005467">
    <property type="entry name" value="His_kinase_dom"/>
</dbReference>
<dbReference type="InterPro" id="IPR004358">
    <property type="entry name" value="Sig_transdc_His_kin-like_C"/>
</dbReference>
<evidence type="ECO:0000256" key="5">
    <source>
        <dbReference type="ARBA" id="ARBA00022777"/>
    </source>
</evidence>
<dbReference type="SMART" id="SM00387">
    <property type="entry name" value="HATPase_c"/>
    <property type="match status" value="1"/>
</dbReference>
<evidence type="ECO:0000256" key="1">
    <source>
        <dbReference type="ARBA" id="ARBA00000085"/>
    </source>
</evidence>
<name>A0A5D5AS74_9EURY</name>
<dbReference type="EC" id="2.7.13.3" evidence="2"/>
<dbReference type="CDD" id="cd00082">
    <property type="entry name" value="HisKA"/>
    <property type="match status" value="1"/>
</dbReference>
<dbReference type="Pfam" id="PF08448">
    <property type="entry name" value="PAS_4"/>
    <property type="match status" value="2"/>
</dbReference>